<dbReference type="VEuPathDB" id="FungiDB:SCHCODRAFT_02687221"/>
<dbReference type="OrthoDB" id="10378045at2759"/>
<feature type="region of interest" description="Disordered" evidence="1">
    <location>
        <begin position="26"/>
        <end position="91"/>
    </location>
</feature>
<dbReference type="GeneID" id="9585688"/>
<evidence type="ECO:0000313" key="3">
    <source>
        <dbReference type="Proteomes" id="UP000007431"/>
    </source>
</evidence>
<reference evidence="2 3" key="1">
    <citation type="journal article" date="2010" name="Nat. Biotechnol.">
        <title>Genome sequence of the model mushroom Schizophyllum commune.</title>
        <authorList>
            <person name="Ohm R.A."/>
            <person name="de Jong J.F."/>
            <person name="Lugones L.G."/>
            <person name="Aerts A."/>
            <person name="Kothe E."/>
            <person name="Stajich J.E."/>
            <person name="de Vries R.P."/>
            <person name="Record E."/>
            <person name="Levasseur A."/>
            <person name="Baker S.E."/>
            <person name="Bartholomew K.A."/>
            <person name="Coutinho P.M."/>
            <person name="Erdmann S."/>
            <person name="Fowler T.J."/>
            <person name="Gathman A.C."/>
            <person name="Lombard V."/>
            <person name="Henrissat B."/>
            <person name="Knabe N."/>
            <person name="Kuees U."/>
            <person name="Lilly W.W."/>
            <person name="Lindquist E."/>
            <person name="Lucas S."/>
            <person name="Magnuson J.K."/>
            <person name="Piumi F."/>
            <person name="Raudaskoski M."/>
            <person name="Salamov A."/>
            <person name="Schmutz J."/>
            <person name="Schwarze F.W.M.R."/>
            <person name="vanKuyk P.A."/>
            <person name="Horton J.S."/>
            <person name="Grigoriev I.V."/>
            <person name="Woesten H.A.B."/>
        </authorList>
    </citation>
    <scope>NUCLEOTIDE SEQUENCE [LARGE SCALE GENOMIC DNA]</scope>
    <source>
        <strain evidence="3">H4-8 / FGSC 9210</strain>
    </source>
</reference>
<dbReference type="Proteomes" id="UP000007431">
    <property type="component" value="Unassembled WGS sequence"/>
</dbReference>
<proteinExistence type="predicted"/>
<sequence length="91" mass="9732">MATNIPCIDMAFSTDVFAMMELEPRSSLPETVTGRPVVTRARSGTTHQRRQTEGPTQLDVQARASTARPASALAKGNTGSRAEQSDDLGRA</sequence>
<protein>
    <submittedName>
        <fullName evidence="2">Uncharacterized protein</fullName>
    </submittedName>
</protein>
<accession>D8PMZ1</accession>
<organism evidence="3">
    <name type="scientific">Schizophyllum commune (strain H4-8 / FGSC 9210)</name>
    <name type="common">Split gill fungus</name>
    <dbReference type="NCBI Taxonomy" id="578458"/>
    <lineage>
        <taxon>Eukaryota</taxon>
        <taxon>Fungi</taxon>
        <taxon>Dikarya</taxon>
        <taxon>Basidiomycota</taxon>
        <taxon>Agaricomycotina</taxon>
        <taxon>Agaricomycetes</taxon>
        <taxon>Agaricomycetidae</taxon>
        <taxon>Agaricales</taxon>
        <taxon>Schizophyllaceae</taxon>
        <taxon>Schizophyllum</taxon>
    </lineage>
</organism>
<dbReference type="HOGENOM" id="CLU_2428314_0_0_1"/>
<dbReference type="KEGG" id="scm:SCHCO_02687221"/>
<evidence type="ECO:0000256" key="1">
    <source>
        <dbReference type="SAM" id="MobiDB-lite"/>
    </source>
</evidence>
<dbReference type="AlphaFoldDB" id="D8PMZ1"/>
<dbReference type="InParanoid" id="D8PMZ1"/>
<keyword evidence="3" id="KW-1185">Reference proteome</keyword>
<evidence type="ECO:0000313" key="2">
    <source>
        <dbReference type="EMBL" id="EFJ01486.1"/>
    </source>
</evidence>
<feature type="non-terminal residue" evidence="2">
    <location>
        <position position="91"/>
    </location>
</feature>
<gene>
    <name evidence="2" type="ORF">SCHCODRAFT_102282</name>
</gene>
<dbReference type="RefSeq" id="XP_003036388.1">
    <property type="nucleotide sequence ID" value="XM_003036342.1"/>
</dbReference>
<name>D8PMZ1_SCHCM</name>
<dbReference type="EMBL" id="GL377302">
    <property type="protein sequence ID" value="EFJ01486.1"/>
    <property type="molecule type" value="Genomic_DNA"/>
</dbReference>